<feature type="transmembrane region" description="Helical" evidence="1">
    <location>
        <begin position="37"/>
        <end position="55"/>
    </location>
</feature>
<proteinExistence type="predicted"/>
<dbReference type="Proteomes" id="UP000713880">
    <property type="component" value="Unassembled WGS sequence"/>
</dbReference>
<keyword evidence="1" id="KW-0812">Transmembrane</keyword>
<organism evidence="2 3">
    <name type="scientific">Mordavella massiliensis</name>
    <dbReference type="NCBI Taxonomy" id="1871024"/>
    <lineage>
        <taxon>Bacteria</taxon>
        <taxon>Bacillati</taxon>
        <taxon>Bacillota</taxon>
        <taxon>Clostridia</taxon>
        <taxon>Eubacteriales</taxon>
        <taxon>Clostridiaceae</taxon>
        <taxon>Mordavella</taxon>
    </lineage>
</organism>
<dbReference type="EMBL" id="JACJLV010000001">
    <property type="protein sequence ID" value="MBM6825490.1"/>
    <property type="molecule type" value="Genomic_DNA"/>
</dbReference>
<evidence type="ECO:0000313" key="2">
    <source>
        <dbReference type="EMBL" id="MBM6825490.1"/>
    </source>
</evidence>
<feature type="non-terminal residue" evidence="2">
    <location>
        <position position="168"/>
    </location>
</feature>
<evidence type="ECO:0000256" key="1">
    <source>
        <dbReference type="SAM" id="Phobius"/>
    </source>
</evidence>
<reference evidence="2" key="2">
    <citation type="journal article" date="2021" name="Sci. Rep.">
        <title>The distribution of antibiotic resistance genes in chicken gut microbiota commensals.</title>
        <authorList>
            <person name="Juricova H."/>
            <person name="Matiasovicova J."/>
            <person name="Kubasova T."/>
            <person name="Cejkova D."/>
            <person name="Rychlik I."/>
        </authorList>
    </citation>
    <scope>NUCLEOTIDE SEQUENCE</scope>
    <source>
        <strain evidence="2">An420c</strain>
    </source>
</reference>
<evidence type="ECO:0000313" key="3">
    <source>
        <dbReference type="Proteomes" id="UP000713880"/>
    </source>
</evidence>
<sequence length="168" mass="19213">MNVSERISCLSGFQLKCIAILSMALDHTGAVLFPQEIWLRCAGRLAFPIFCFLIVEGFVHTHDVYRYMARLGVFALISEIPYDLAFRGVCLEFAYQNVFFTLLIGIVMMKLLSVTRLWPEKAAILILAMWLAVVLRTDYNFRGILLIFMLYVFREQKFLAAAAGGLWN</sequence>
<protein>
    <recommendedName>
        <fullName evidence="4">TraX protein</fullName>
    </recommendedName>
</protein>
<dbReference type="InterPro" id="IPR008875">
    <property type="entry name" value="TraX"/>
</dbReference>
<gene>
    <name evidence="2" type="ORF">H6A13_00005</name>
</gene>
<dbReference type="RefSeq" id="WP_204907568.1">
    <property type="nucleotide sequence ID" value="NZ_JACJLV010000001.1"/>
</dbReference>
<comment type="caution">
    <text evidence="2">The sequence shown here is derived from an EMBL/GenBank/DDBJ whole genome shotgun (WGS) entry which is preliminary data.</text>
</comment>
<feature type="transmembrane region" description="Helical" evidence="1">
    <location>
        <begin position="93"/>
        <end position="112"/>
    </location>
</feature>
<feature type="transmembrane region" description="Helical" evidence="1">
    <location>
        <begin position="124"/>
        <end position="153"/>
    </location>
</feature>
<dbReference type="Pfam" id="PF05857">
    <property type="entry name" value="TraX"/>
    <property type="match status" value="1"/>
</dbReference>
<evidence type="ECO:0008006" key="4">
    <source>
        <dbReference type="Google" id="ProtNLM"/>
    </source>
</evidence>
<accession>A0A939BAP2</accession>
<name>A0A939BAP2_9CLOT</name>
<keyword evidence="1" id="KW-1133">Transmembrane helix</keyword>
<keyword evidence="3" id="KW-1185">Reference proteome</keyword>
<reference evidence="2" key="1">
    <citation type="submission" date="2020-08" db="EMBL/GenBank/DDBJ databases">
        <authorList>
            <person name="Cejkova D."/>
            <person name="Kubasova T."/>
            <person name="Jahodarova E."/>
            <person name="Rychlik I."/>
        </authorList>
    </citation>
    <scope>NUCLEOTIDE SEQUENCE</scope>
    <source>
        <strain evidence="2">An420c</strain>
    </source>
</reference>
<dbReference type="AlphaFoldDB" id="A0A939BAP2"/>
<keyword evidence="1" id="KW-0472">Membrane</keyword>